<dbReference type="AlphaFoldDB" id="A0ABD2KQ13"/>
<accession>A0ABD2KQ13</accession>
<evidence type="ECO:0008006" key="3">
    <source>
        <dbReference type="Google" id="ProtNLM"/>
    </source>
</evidence>
<evidence type="ECO:0000313" key="2">
    <source>
        <dbReference type="Proteomes" id="UP001620626"/>
    </source>
</evidence>
<organism evidence="1 2">
    <name type="scientific">Heterodera trifolii</name>
    <dbReference type="NCBI Taxonomy" id="157864"/>
    <lineage>
        <taxon>Eukaryota</taxon>
        <taxon>Metazoa</taxon>
        <taxon>Ecdysozoa</taxon>
        <taxon>Nematoda</taxon>
        <taxon>Chromadorea</taxon>
        <taxon>Rhabditida</taxon>
        <taxon>Tylenchina</taxon>
        <taxon>Tylenchomorpha</taxon>
        <taxon>Tylenchoidea</taxon>
        <taxon>Heteroderidae</taxon>
        <taxon>Heteroderinae</taxon>
        <taxon>Heterodera</taxon>
    </lineage>
</organism>
<keyword evidence="2" id="KW-1185">Reference proteome</keyword>
<proteinExistence type="predicted"/>
<reference evidence="1 2" key="1">
    <citation type="submission" date="2024-10" db="EMBL/GenBank/DDBJ databases">
        <authorList>
            <person name="Kim D."/>
        </authorList>
    </citation>
    <scope>NUCLEOTIDE SEQUENCE [LARGE SCALE GENOMIC DNA]</scope>
    <source>
        <strain evidence="1">BH-2024</strain>
    </source>
</reference>
<dbReference type="Proteomes" id="UP001620626">
    <property type="component" value="Unassembled WGS sequence"/>
</dbReference>
<gene>
    <name evidence="1" type="ORF">niasHT_029425</name>
</gene>
<dbReference type="EMBL" id="JBICBT010000692">
    <property type="protein sequence ID" value="KAL3105044.1"/>
    <property type="molecule type" value="Genomic_DNA"/>
</dbReference>
<sequence>MVKYLIVIPFLIFYLFDDNNFEFVHAFVDRERPIFYGDEKTFAAKMPMPRMKRMASYGCLNCIDNCPGGGWKCDVLCAISCG</sequence>
<comment type="caution">
    <text evidence="1">The sequence shown here is derived from an EMBL/GenBank/DDBJ whole genome shotgun (WGS) entry which is preliminary data.</text>
</comment>
<name>A0ABD2KQ13_9BILA</name>
<protein>
    <recommendedName>
        <fullName evidence="3">Effector protein</fullName>
    </recommendedName>
</protein>
<evidence type="ECO:0000313" key="1">
    <source>
        <dbReference type="EMBL" id="KAL3105044.1"/>
    </source>
</evidence>